<dbReference type="Pfam" id="PF02320">
    <property type="entry name" value="UCR_hinge"/>
    <property type="match status" value="1"/>
</dbReference>
<reference evidence="10" key="3">
    <citation type="submission" date="2024-01" db="EMBL/GenBank/DDBJ databases">
        <authorList>
            <person name="Coelho M.A."/>
            <person name="David-Palma M."/>
            <person name="Shea T."/>
            <person name="Sun S."/>
            <person name="Cuomo C.A."/>
            <person name="Heitman J."/>
        </authorList>
    </citation>
    <scope>NUCLEOTIDE SEQUENCE</scope>
    <source>
        <strain evidence="10">CBS 7841</strain>
    </source>
</reference>
<dbReference type="RefSeq" id="XP_066071799.1">
    <property type="nucleotide sequence ID" value="XM_066215702.1"/>
</dbReference>
<keyword evidence="11" id="KW-1185">Reference proteome</keyword>
<dbReference type="PANTHER" id="PTHR15336:SF0">
    <property type="entry name" value="CYTOCHROME B-C1 COMPLEX SUBUNIT 6, MITOCHONDRIAL"/>
    <property type="match status" value="1"/>
</dbReference>
<comment type="subcellular location">
    <subcellularLocation>
        <location evidence="1">Mitochondrion inner membrane</location>
        <topology evidence="1">Peripheral membrane protein</topology>
        <orientation evidence="1">Intermembrane side</orientation>
    </subcellularLocation>
</comment>
<keyword evidence="8" id="KW-0472">Membrane</keyword>
<keyword evidence="5" id="KW-0999">Mitochondrion inner membrane</keyword>
<keyword evidence="4" id="KW-0679">Respiratory chain</keyword>
<keyword evidence="7" id="KW-0496">Mitochondrion</keyword>
<dbReference type="GO" id="GO:0005743">
    <property type="term" value="C:mitochondrial inner membrane"/>
    <property type="evidence" value="ECO:0007669"/>
    <property type="project" value="UniProtKB-SubCell"/>
</dbReference>
<name>A0A1E3IJ81_9TREE</name>
<dbReference type="KEGG" id="cdep:91090554"/>
<protein>
    <submittedName>
        <fullName evidence="10">Uncharacterized protein</fullName>
    </submittedName>
</protein>
<evidence type="ECO:0000256" key="1">
    <source>
        <dbReference type="ARBA" id="ARBA00004137"/>
    </source>
</evidence>
<reference evidence="10" key="2">
    <citation type="journal article" date="2022" name="Elife">
        <title>Obligate sexual reproduction of a homothallic fungus closely related to the Cryptococcus pathogenic species complex.</title>
        <authorList>
            <person name="Passer A.R."/>
            <person name="Clancey S.A."/>
            <person name="Shea T."/>
            <person name="David-Palma M."/>
            <person name="Averette A.F."/>
            <person name="Boekhout T."/>
            <person name="Porcel B.M."/>
            <person name="Nowrousian M."/>
            <person name="Cuomo C.A."/>
            <person name="Sun S."/>
            <person name="Heitman J."/>
            <person name="Coelho M.A."/>
        </authorList>
    </citation>
    <scope>NUCLEOTIDE SEQUENCE</scope>
    <source>
        <strain evidence="10">CBS 7841</strain>
    </source>
</reference>
<organism evidence="10 11">
    <name type="scientific">Cryptococcus depauperatus CBS 7841</name>
    <dbReference type="NCBI Taxonomy" id="1295531"/>
    <lineage>
        <taxon>Eukaryota</taxon>
        <taxon>Fungi</taxon>
        <taxon>Dikarya</taxon>
        <taxon>Basidiomycota</taxon>
        <taxon>Agaricomycotina</taxon>
        <taxon>Tremellomycetes</taxon>
        <taxon>Tremellales</taxon>
        <taxon>Cryptococcaceae</taxon>
        <taxon>Cryptococcus</taxon>
    </lineage>
</organism>
<evidence type="ECO:0000256" key="4">
    <source>
        <dbReference type="ARBA" id="ARBA00022660"/>
    </source>
</evidence>
<dbReference type="Proteomes" id="UP000094043">
    <property type="component" value="Chromosome 8"/>
</dbReference>
<evidence type="ECO:0000256" key="3">
    <source>
        <dbReference type="ARBA" id="ARBA00022448"/>
    </source>
</evidence>
<feature type="compositionally biased region" description="Acidic residues" evidence="9">
    <location>
        <begin position="42"/>
        <end position="66"/>
    </location>
</feature>
<evidence type="ECO:0000256" key="7">
    <source>
        <dbReference type="ARBA" id="ARBA00023128"/>
    </source>
</evidence>
<evidence type="ECO:0000256" key="5">
    <source>
        <dbReference type="ARBA" id="ARBA00022792"/>
    </source>
</evidence>
<gene>
    <name evidence="10" type="ORF">L203_106346</name>
</gene>
<feature type="region of interest" description="Disordered" evidence="9">
    <location>
        <begin position="1"/>
        <end position="22"/>
    </location>
</feature>
<sequence length="130" mass="14195">MAVDNSPVTENTATAASVEQQQETGFFSNLVSYFVPTAHADDSEEQAEEAGGEDEEKEEEEEDEPEDHAPAIRNECEKNACGEHLNLFTHCQEKVQAGEGFPGEDCVEELFHLMGCVDACAAPTIFKKLA</sequence>
<proteinExistence type="inferred from homology"/>
<keyword evidence="6" id="KW-0249">Electron transport</keyword>
<evidence type="ECO:0000256" key="2">
    <source>
        <dbReference type="ARBA" id="ARBA00006498"/>
    </source>
</evidence>
<dbReference type="OrthoDB" id="405848at2759"/>
<comment type="similarity">
    <text evidence="2">Belongs to the UQCRH/QCR6 family.</text>
</comment>
<keyword evidence="3" id="KW-0813">Transport</keyword>
<dbReference type="EMBL" id="CP143791">
    <property type="protein sequence ID" value="WVN91099.1"/>
    <property type="molecule type" value="Genomic_DNA"/>
</dbReference>
<reference evidence="10" key="1">
    <citation type="submission" date="2016-06" db="EMBL/GenBank/DDBJ databases">
        <authorList>
            <person name="Cuomo C."/>
            <person name="Litvintseva A."/>
            <person name="Heitman J."/>
            <person name="Chen Y."/>
            <person name="Sun S."/>
            <person name="Springer D."/>
            <person name="Dromer F."/>
            <person name="Young S."/>
            <person name="Zeng Q."/>
            <person name="Chapman S."/>
            <person name="Gujja S."/>
            <person name="Saif S."/>
            <person name="Birren B."/>
        </authorList>
    </citation>
    <scope>NUCLEOTIDE SEQUENCE</scope>
    <source>
        <strain evidence="10">CBS 7841</strain>
    </source>
</reference>
<evidence type="ECO:0000313" key="11">
    <source>
        <dbReference type="Proteomes" id="UP000094043"/>
    </source>
</evidence>
<accession>A0A1E3IJ81</accession>
<evidence type="ECO:0000256" key="6">
    <source>
        <dbReference type="ARBA" id="ARBA00022982"/>
    </source>
</evidence>
<evidence type="ECO:0000256" key="8">
    <source>
        <dbReference type="ARBA" id="ARBA00023136"/>
    </source>
</evidence>
<evidence type="ECO:0000313" key="10">
    <source>
        <dbReference type="EMBL" id="WVN91099.1"/>
    </source>
</evidence>
<dbReference type="VEuPathDB" id="FungiDB:L203_02656"/>
<dbReference type="InterPro" id="IPR003422">
    <property type="entry name" value="Cyt_b-c1_6"/>
</dbReference>
<dbReference type="AlphaFoldDB" id="A0A1E3IJ81"/>
<dbReference type="InterPro" id="IPR036811">
    <property type="entry name" value="Ubol_cytC_Rdtase_hinge_dom_sf"/>
</dbReference>
<dbReference type="InterPro" id="IPR023184">
    <property type="entry name" value="Ubol_cytC_Rdtase_hinge_dom"/>
</dbReference>
<dbReference type="PANTHER" id="PTHR15336">
    <property type="entry name" value="UBIQUINOL-CYTOCHROME C REDUCTASE COMPLEX 7.8 KDA PROTEIN"/>
    <property type="match status" value="1"/>
</dbReference>
<dbReference type="GeneID" id="91090554"/>
<dbReference type="GO" id="GO:0006122">
    <property type="term" value="P:mitochondrial electron transport, ubiquinol to cytochrome c"/>
    <property type="evidence" value="ECO:0007669"/>
    <property type="project" value="InterPro"/>
</dbReference>
<dbReference type="SUPFAM" id="SSF81531">
    <property type="entry name" value="Non-heme 11 kDa protein of cytochrome bc1 complex (Ubiquinol-cytochrome c reductase)"/>
    <property type="match status" value="1"/>
</dbReference>
<feature type="region of interest" description="Disordered" evidence="9">
    <location>
        <begin position="37"/>
        <end position="73"/>
    </location>
</feature>
<evidence type="ECO:0000256" key="9">
    <source>
        <dbReference type="SAM" id="MobiDB-lite"/>
    </source>
</evidence>
<dbReference type="Gene3D" id="1.10.287.20">
    <property type="entry name" value="Ubiquinol-cytochrome C reductase hinge domain"/>
    <property type="match status" value="1"/>
</dbReference>